<dbReference type="AlphaFoldDB" id="A0A7E4UP59"/>
<accession>A0A7E4UP59</accession>
<organism evidence="2 3">
    <name type="scientific">Panagrellus redivivus</name>
    <name type="common">Microworm</name>
    <dbReference type="NCBI Taxonomy" id="6233"/>
    <lineage>
        <taxon>Eukaryota</taxon>
        <taxon>Metazoa</taxon>
        <taxon>Ecdysozoa</taxon>
        <taxon>Nematoda</taxon>
        <taxon>Chromadorea</taxon>
        <taxon>Rhabditida</taxon>
        <taxon>Tylenchina</taxon>
        <taxon>Panagrolaimomorpha</taxon>
        <taxon>Panagrolaimoidea</taxon>
        <taxon>Panagrolaimidae</taxon>
        <taxon>Panagrellus</taxon>
    </lineage>
</organism>
<keyword evidence="1" id="KW-0472">Membrane</keyword>
<reference evidence="2" key="1">
    <citation type="journal article" date="2013" name="Genetics">
        <title>The draft genome and transcriptome of Panagrellus redivivus are shaped by the harsh demands of a free-living lifestyle.</title>
        <authorList>
            <person name="Srinivasan J."/>
            <person name="Dillman A.R."/>
            <person name="Macchietto M.G."/>
            <person name="Heikkinen L."/>
            <person name="Lakso M."/>
            <person name="Fracchia K.M."/>
            <person name="Antoshechkin I."/>
            <person name="Mortazavi A."/>
            <person name="Wong G."/>
            <person name="Sternberg P.W."/>
        </authorList>
    </citation>
    <scope>NUCLEOTIDE SEQUENCE [LARGE SCALE GENOMIC DNA]</scope>
    <source>
        <strain evidence="2">MT8872</strain>
    </source>
</reference>
<name>A0A7E4UP59_PANRE</name>
<evidence type="ECO:0000256" key="1">
    <source>
        <dbReference type="SAM" id="Phobius"/>
    </source>
</evidence>
<reference evidence="3" key="2">
    <citation type="submission" date="2020-10" db="UniProtKB">
        <authorList>
            <consortium name="WormBaseParasite"/>
        </authorList>
    </citation>
    <scope>IDENTIFICATION</scope>
</reference>
<keyword evidence="2" id="KW-1185">Reference proteome</keyword>
<keyword evidence="1" id="KW-0812">Transmembrane</keyword>
<proteinExistence type="predicted"/>
<evidence type="ECO:0000313" key="2">
    <source>
        <dbReference type="Proteomes" id="UP000492821"/>
    </source>
</evidence>
<dbReference type="Proteomes" id="UP000492821">
    <property type="component" value="Unassembled WGS sequence"/>
</dbReference>
<evidence type="ECO:0000313" key="3">
    <source>
        <dbReference type="WBParaSite" id="Pan_g11114.t1"/>
    </source>
</evidence>
<keyword evidence="1" id="KW-1133">Transmembrane helix</keyword>
<protein>
    <submittedName>
        <fullName evidence="3">Col_cuticle_N domain-containing protein</fullName>
    </submittedName>
</protein>
<dbReference type="WBParaSite" id="Pan_g11114.t1">
    <property type="protein sequence ID" value="Pan_g11114.t1"/>
    <property type="gene ID" value="Pan_g11114"/>
</dbReference>
<feature type="transmembrane region" description="Helical" evidence="1">
    <location>
        <begin position="20"/>
        <end position="43"/>
    </location>
</feature>
<sequence length="70" mass="7908">MTNATMTEGMPTSHGDGRPIGTNAVEAPVGPFIFIIYIILTFVNRYHDFTKKMTQTVDEYTSYKPQFSKT</sequence>